<accession>A0ABU0ZJA4</accession>
<reference evidence="12 13" key="1">
    <citation type="submission" date="2023-08" db="EMBL/GenBank/DDBJ databases">
        <title>Phytohabitans sansha sp. nov., isolated from marine sediment.</title>
        <authorList>
            <person name="Zhao Y."/>
            <person name="Yi K."/>
        </authorList>
    </citation>
    <scope>NUCLEOTIDE SEQUENCE [LARGE SCALE GENOMIC DNA]</scope>
    <source>
        <strain evidence="12 13">ZYX-F-186</strain>
    </source>
</reference>
<dbReference type="InterPro" id="IPR050482">
    <property type="entry name" value="Sensor_HK_TwoCompSys"/>
</dbReference>
<proteinExistence type="predicted"/>
<keyword evidence="7" id="KW-0067">ATP-binding</keyword>
<keyword evidence="13" id="KW-1185">Reference proteome</keyword>
<feature type="transmembrane region" description="Helical" evidence="9">
    <location>
        <begin position="86"/>
        <end position="104"/>
    </location>
</feature>
<keyword evidence="5" id="KW-0547">Nucleotide-binding</keyword>
<evidence type="ECO:0000256" key="4">
    <source>
        <dbReference type="ARBA" id="ARBA00022679"/>
    </source>
</evidence>
<keyword evidence="9" id="KW-0472">Membrane</keyword>
<evidence type="ECO:0000313" key="12">
    <source>
        <dbReference type="EMBL" id="MDQ7907136.1"/>
    </source>
</evidence>
<keyword evidence="9" id="KW-0812">Transmembrane</keyword>
<keyword evidence="8" id="KW-0902">Two-component regulatory system</keyword>
<evidence type="ECO:0000256" key="5">
    <source>
        <dbReference type="ARBA" id="ARBA00022741"/>
    </source>
</evidence>
<feature type="transmembrane region" description="Helical" evidence="9">
    <location>
        <begin position="110"/>
        <end position="130"/>
    </location>
</feature>
<evidence type="ECO:0000313" key="13">
    <source>
        <dbReference type="Proteomes" id="UP001230908"/>
    </source>
</evidence>
<gene>
    <name evidence="12" type="ORF">RB614_21725</name>
</gene>
<organism evidence="12 13">
    <name type="scientific">Phytohabitans maris</name>
    <dbReference type="NCBI Taxonomy" id="3071409"/>
    <lineage>
        <taxon>Bacteria</taxon>
        <taxon>Bacillati</taxon>
        <taxon>Actinomycetota</taxon>
        <taxon>Actinomycetes</taxon>
        <taxon>Micromonosporales</taxon>
        <taxon>Micromonosporaceae</taxon>
    </lineage>
</organism>
<dbReference type="InterPro" id="IPR036890">
    <property type="entry name" value="HATPase_C_sf"/>
</dbReference>
<feature type="domain" description="Signal transduction histidine kinase subgroup 3 dimerisation and phosphoacceptor" evidence="11">
    <location>
        <begin position="166"/>
        <end position="231"/>
    </location>
</feature>
<dbReference type="Gene3D" id="3.30.565.10">
    <property type="entry name" value="Histidine kinase-like ATPase, C-terminal domain"/>
    <property type="match status" value="1"/>
</dbReference>
<keyword evidence="9" id="KW-1133">Transmembrane helix</keyword>
<evidence type="ECO:0000256" key="2">
    <source>
        <dbReference type="ARBA" id="ARBA00012438"/>
    </source>
</evidence>
<dbReference type="RefSeq" id="WP_308714415.1">
    <property type="nucleotide sequence ID" value="NZ_JAVHUY010000020.1"/>
</dbReference>
<dbReference type="Gene3D" id="1.20.5.1930">
    <property type="match status" value="1"/>
</dbReference>
<evidence type="ECO:0000256" key="9">
    <source>
        <dbReference type="SAM" id="Phobius"/>
    </source>
</evidence>
<evidence type="ECO:0000256" key="7">
    <source>
        <dbReference type="ARBA" id="ARBA00022840"/>
    </source>
</evidence>
<name>A0ABU0ZJA4_9ACTN</name>
<evidence type="ECO:0000256" key="6">
    <source>
        <dbReference type="ARBA" id="ARBA00022777"/>
    </source>
</evidence>
<dbReference type="PANTHER" id="PTHR24421">
    <property type="entry name" value="NITRATE/NITRITE SENSOR PROTEIN NARX-RELATED"/>
    <property type="match status" value="1"/>
</dbReference>
<dbReference type="SUPFAM" id="SSF55874">
    <property type="entry name" value="ATPase domain of HSP90 chaperone/DNA topoisomerase II/histidine kinase"/>
    <property type="match status" value="1"/>
</dbReference>
<comment type="caution">
    <text evidence="12">The sequence shown here is derived from an EMBL/GenBank/DDBJ whole genome shotgun (WGS) entry which is preliminary data.</text>
</comment>
<keyword evidence="3" id="KW-0597">Phosphoprotein</keyword>
<dbReference type="GO" id="GO:0016301">
    <property type="term" value="F:kinase activity"/>
    <property type="evidence" value="ECO:0007669"/>
    <property type="project" value="UniProtKB-KW"/>
</dbReference>
<feature type="transmembrane region" description="Helical" evidence="9">
    <location>
        <begin position="389"/>
        <end position="414"/>
    </location>
</feature>
<evidence type="ECO:0000259" key="10">
    <source>
        <dbReference type="Pfam" id="PF02518"/>
    </source>
</evidence>
<evidence type="ECO:0000256" key="8">
    <source>
        <dbReference type="ARBA" id="ARBA00023012"/>
    </source>
</evidence>
<evidence type="ECO:0000256" key="3">
    <source>
        <dbReference type="ARBA" id="ARBA00022553"/>
    </source>
</evidence>
<keyword evidence="6 12" id="KW-0418">Kinase</keyword>
<dbReference type="EMBL" id="JAVHUY010000020">
    <property type="protein sequence ID" value="MDQ7907136.1"/>
    <property type="molecule type" value="Genomic_DNA"/>
</dbReference>
<evidence type="ECO:0000256" key="1">
    <source>
        <dbReference type="ARBA" id="ARBA00000085"/>
    </source>
</evidence>
<dbReference type="EC" id="2.7.13.3" evidence="2"/>
<feature type="domain" description="Histidine kinase/HSP90-like ATPase" evidence="10">
    <location>
        <begin position="274"/>
        <end position="363"/>
    </location>
</feature>
<protein>
    <recommendedName>
        <fullName evidence="2">histidine kinase</fullName>
        <ecNumber evidence="2">2.7.13.3</ecNumber>
    </recommendedName>
</protein>
<sequence length="486" mass="51312">MRRTATDILLWVVLAVPVVLAWPGHNAYPLWLLLLSIAALGAAVGVSRRYPLASLFVVVALTAVDGNFSFSLPVVSYLVGRRMASVLPAAIGFLAIVAVATPYVLVDAGFFVWTQMAGVLVYAGLFPWLVGRYRRQQQDLVAAGWEHAEQLEREQRMAADQVRLRERTRIAEDMHDSLGHELSLIALRAGALELDPDLDERHRDAAGELRASAGAATERLREIIGVLRDQTEPAPVRPVDEDIAELVRRAKDSGMAVDLAYEGEIGPLPPMVDRAAYRVVQEALTNANKHAPGAAVTVRIRRGETAATVTVRNAAPPAGPLPAPVPGRRGLVGMTERVRLAGGTLSAARPPSGGFEVVARLPYAAAPAPPTPETSTDRRRLVQRQARRGLIAAFAVPVALGAVVGGTALAYYAYVTANSVLPPAEYAPGSASAWTGLRSSGCCRTGSGWTPRPGTAARATAATTAPTATCCAHGSTSTASASRTAA</sequence>
<dbReference type="PANTHER" id="PTHR24421:SF10">
    <property type="entry name" value="NITRATE_NITRITE SENSOR PROTEIN NARQ"/>
    <property type="match status" value="1"/>
</dbReference>
<dbReference type="InterPro" id="IPR003594">
    <property type="entry name" value="HATPase_dom"/>
</dbReference>
<dbReference type="CDD" id="cd16917">
    <property type="entry name" value="HATPase_UhpB-NarQ-NarX-like"/>
    <property type="match status" value="1"/>
</dbReference>
<keyword evidence="4" id="KW-0808">Transferase</keyword>
<dbReference type="Pfam" id="PF07730">
    <property type="entry name" value="HisKA_3"/>
    <property type="match status" value="1"/>
</dbReference>
<evidence type="ECO:0000259" key="11">
    <source>
        <dbReference type="Pfam" id="PF07730"/>
    </source>
</evidence>
<dbReference type="InterPro" id="IPR011712">
    <property type="entry name" value="Sig_transdc_His_kin_sub3_dim/P"/>
</dbReference>
<feature type="transmembrane region" description="Helical" evidence="9">
    <location>
        <begin position="55"/>
        <end position="79"/>
    </location>
</feature>
<dbReference type="Proteomes" id="UP001230908">
    <property type="component" value="Unassembled WGS sequence"/>
</dbReference>
<dbReference type="Pfam" id="PF02518">
    <property type="entry name" value="HATPase_c"/>
    <property type="match status" value="1"/>
</dbReference>
<comment type="catalytic activity">
    <reaction evidence="1">
        <text>ATP + protein L-histidine = ADP + protein N-phospho-L-histidine.</text>
        <dbReference type="EC" id="2.7.13.3"/>
    </reaction>
</comment>